<dbReference type="AlphaFoldDB" id="A0A813J0B7"/>
<protein>
    <submittedName>
        <fullName evidence="2">Uncharacterized protein</fullName>
    </submittedName>
</protein>
<feature type="compositionally biased region" description="Low complexity" evidence="1">
    <location>
        <begin position="98"/>
        <end position="112"/>
    </location>
</feature>
<reference evidence="2" key="1">
    <citation type="submission" date="2021-02" db="EMBL/GenBank/DDBJ databases">
        <authorList>
            <person name="Dougan E. K."/>
            <person name="Rhodes N."/>
            <person name="Thang M."/>
            <person name="Chan C."/>
        </authorList>
    </citation>
    <scope>NUCLEOTIDE SEQUENCE</scope>
</reference>
<accession>A0A813J0B7</accession>
<sequence>MEELQGNACEQESTQHPPTRTLAPAPMTTAFTAKDNCMPKTKFTITNTQHQLANTQTRMNANHNAQLLTTKSDCRIPELANPSSNDDLKTCSRRGNASRQTSHSPLLSSSSPRWPYSSCNAGSYVGNVCSKSV</sequence>
<feature type="compositionally biased region" description="Polar residues" evidence="1">
    <location>
        <begin position="8"/>
        <end position="18"/>
    </location>
</feature>
<dbReference type="Proteomes" id="UP000626109">
    <property type="component" value="Unassembled WGS sequence"/>
</dbReference>
<name>A0A813J0B7_POLGL</name>
<evidence type="ECO:0000313" key="2">
    <source>
        <dbReference type="EMBL" id="CAE8660992.1"/>
    </source>
</evidence>
<feature type="region of interest" description="Disordered" evidence="1">
    <location>
        <begin position="76"/>
        <end position="112"/>
    </location>
</feature>
<gene>
    <name evidence="2" type="ORF">PGLA2088_LOCUS14371</name>
</gene>
<organism evidence="2 3">
    <name type="scientific">Polarella glacialis</name>
    <name type="common">Dinoflagellate</name>
    <dbReference type="NCBI Taxonomy" id="89957"/>
    <lineage>
        <taxon>Eukaryota</taxon>
        <taxon>Sar</taxon>
        <taxon>Alveolata</taxon>
        <taxon>Dinophyceae</taxon>
        <taxon>Suessiales</taxon>
        <taxon>Suessiaceae</taxon>
        <taxon>Polarella</taxon>
    </lineage>
</organism>
<proteinExistence type="predicted"/>
<feature type="region of interest" description="Disordered" evidence="1">
    <location>
        <begin position="1"/>
        <end position="30"/>
    </location>
</feature>
<dbReference type="EMBL" id="CAJNNW010017478">
    <property type="protein sequence ID" value="CAE8660992.1"/>
    <property type="molecule type" value="Genomic_DNA"/>
</dbReference>
<evidence type="ECO:0000256" key="1">
    <source>
        <dbReference type="SAM" id="MobiDB-lite"/>
    </source>
</evidence>
<comment type="caution">
    <text evidence="2">The sequence shown here is derived from an EMBL/GenBank/DDBJ whole genome shotgun (WGS) entry which is preliminary data.</text>
</comment>
<evidence type="ECO:0000313" key="3">
    <source>
        <dbReference type="Proteomes" id="UP000626109"/>
    </source>
</evidence>